<evidence type="ECO:0000313" key="2">
    <source>
        <dbReference type="EMBL" id="MBK0380418.1"/>
    </source>
</evidence>
<dbReference type="EMBL" id="JAEHFW010000003">
    <property type="protein sequence ID" value="MBK0380418.1"/>
    <property type="molecule type" value="Genomic_DNA"/>
</dbReference>
<protein>
    <submittedName>
        <fullName evidence="2">AtpZ/AtpI family protein</fullName>
    </submittedName>
</protein>
<gene>
    <name evidence="2" type="ORF">I5M19_13925</name>
</gene>
<keyword evidence="1" id="KW-0812">Transmembrane</keyword>
<dbReference type="AlphaFoldDB" id="A0A934PT98"/>
<evidence type="ECO:0000256" key="1">
    <source>
        <dbReference type="SAM" id="Phobius"/>
    </source>
</evidence>
<sequence>MAKNEQEEKGTGGKAVNNYIKYTGLGFQMVAIIGLFTFAGYKIDTAMGHTTQWVTAVMSLSGVFISLFIAIRSVRN</sequence>
<dbReference type="Proteomes" id="UP000613193">
    <property type="component" value="Unassembled WGS sequence"/>
</dbReference>
<feature type="transmembrane region" description="Helical" evidence="1">
    <location>
        <begin position="53"/>
        <end position="71"/>
    </location>
</feature>
<keyword evidence="1" id="KW-0472">Membrane</keyword>
<dbReference type="InterPro" id="IPR032820">
    <property type="entry name" value="ATPase_put"/>
</dbReference>
<evidence type="ECO:0000313" key="3">
    <source>
        <dbReference type="Proteomes" id="UP000613193"/>
    </source>
</evidence>
<organism evidence="2 3">
    <name type="scientific">Mucilaginibacter segetis</name>
    <dbReference type="NCBI Taxonomy" id="2793071"/>
    <lineage>
        <taxon>Bacteria</taxon>
        <taxon>Pseudomonadati</taxon>
        <taxon>Bacteroidota</taxon>
        <taxon>Sphingobacteriia</taxon>
        <taxon>Sphingobacteriales</taxon>
        <taxon>Sphingobacteriaceae</taxon>
        <taxon>Mucilaginibacter</taxon>
    </lineage>
</organism>
<keyword evidence="1" id="KW-1133">Transmembrane helix</keyword>
<feature type="transmembrane region" description="Helical" evidence="1">
    <location>
        <begin position="20"/>
        <end position="41"/>
    </location>
</feature>
<dbReference type="RefSeq" id="WP_200066971.1">
    <property type="nucleotide sequence ID" value="NZ_JAEHFW010000003.1"/>
</dbReference>
<accession>A0A934PT98</accession>
<keyword evidence="3" id="KW-1185">Reference proteome</keyword>
<name>A0A934PT98_9SPHI</name>
<reference evidence="2" key="1">
    <citation type="submission" date="2020-12" db="EMBL/GenBank/DDBJ databases">
        <title>Bacterial novel species Mucilaginibacter sp. SD-g isolated from soil.</title>
        <authorList>
            <person name="Jung H.-Y."/>
        </authorList>
    </citation>
    <scope>NUCLEOTIDE SEQUENCE</scope>
    <source>
        <strain evidence="2">SD-g</strain>
    </source>
</reference>
<comment type="caution">
    <text evidence="2">The sequence shown here is derived from an EMBL/GenBank/DDBJ whole genome shotgun (WGS) entry which is preliminary data.</text>
</comment>
<dbReference type="Pfam" id="PF09527">
    <property type="entry name" value="ATPase_gene1"/>
    <property type="match status" value="1"/>
</dbReference>
<proteinExistence type="predicted"/>